<name>A0A6N8KYL3_9SPHI</name>
<proteinExistence type="predicted"/>
<sequence length="339" mass="37760">MLMNSYSKMLAHALLFFSCFAAPQCLLAQQATKQPVKVIFDTDMGPDYDDIGAIAMLHALADQGELEILASLASDAHVDIAPTIDLFNRYFGRPAIPIGEADRALAPNFTAKTDWGDKLIRQFEPSLKNKRYTPALDVYRKVLAAQPDQSVTLITVGFMTNIAQLMASGADAYSDLSGMELINKKVKLWVCMAGGFPQGREFNVFKDEKSSYAVFPHFPRPILFTGVELGRHIKTGGKVAATKDSSNPVSVGYQINLPVYLDKPDTDRSSWDQTAVLIAARNPEQYFYVSGPGKFKVEKDGSNTWEPTEEGQHRFIMHKYPYQVIADVLDELMLHRPKK</sequence>
<feature type="signal peptide" evidence="1">
    <location>
        <begin position="1"/>
        <end position="21"/>
    </location>
</feature>
<dbReference type="PANTHER" id="PTHR43264:SF1">
    <property type="entry name" value="INOSINE_URIDINE-PREFERRING NUCLEOSIDE HYDROLASE DOMAIN-CONTAINING PROTEIN"/>
    <property type="match status" value="1"/>
</dbReference>
<dbReference type="Pfam" id="PF01156">
    <property type="entry name" value="IU_nuc_hydro"/>
    <property type="match status" value="1"/>
</dbReference>
<dbReference type="Proteomes" id="UP000435036">
    <property type="component" value="Unassembled WGS sequence"/>
</dbReference>
<accession>A0A6N8KYL3</accession>
<comment type="caution">
    <text evidence="3">The sequence shown here is derived from an EMBL/GenBank/DDBJ whole genome shotgun (WGS) entry which is preliminary data.</text>
</comment>
<keyword evidence="1" id="KW-0732">Signal</keyword>
<protein>
    <submittedName>
        <fullName evidence="3">Nucleoside hydrolase</fullName>
    </submittedName>
</protein>
<feature type="domain" description="Inosine/uridine-preferring nucleoside hydrolase" evidence="2">
    <location>
        <begin position="38"/>
        <end position="247"/>
    </location>
</feature>
<organism evidence="3 4">
    <name type="scientific">Sphingobacterium humi</name>
    <dbReference type="NCBI Taxonomy" id="1796905"/>
    <lineage>
        <taxon>Bacteria</taxon>
        <taxon>Pseudomonadati</taxon>
        <taxon>Bacteroidota</taxon>
        <taxon>Sphingobacteriia</taxon>
        <taxon>Sphingobacteriales</taxon>
        <taxon>Sphingobacteriaceae</taxon>
        <taxon>Sphingobacterium</taxon>
    </lineage>
</organism>
<evidence type="ECO:0000256" key="1">
    <source>
        <dbReference type="SAM" id="SignalP"/>
    </source>
</evidence>
<dbReference type="Gene3D" id="3.90.245.10">
    <property type="entry name" value="Ribonucleoside hydrolase-like"/>
    <property type="match status" value="1"/>
</dbReference>
<gene>
    <name evidence="3" type="ORF">GQF63_07785</name>
</gene>
<dbReference type="PANTHER" id="PTHR43264">
    <property type="match status" value="1"/>
</dbReference>
<evidence type="ECO:0000313" key="4">
    <source>
        <dbReference type="Proteomes" id="UP000435036"/>
    </source>
</evidence>
<keyword evidence="3" id="KW-0378">Hydrolase</keyword>
<dbReference type="InterPro" id="IPR001910">
    <property type="entry name" value="Inosine/uridine_hydrolase_dom"/>
</dbReference>
<reference evidence="3 4" key="1">
    <citation type="submission" date="2019-12" db="EMBL/GenBank/DDBJ databases">
        <authorList>
            <person name="Dong K."/>
        </authorList>
    </citation>
    <scope>NUCLEOTIDE SEQUENCE [LARGE SCALE GENOMIC DNA]</scope>
    <source>
        <strain evidence="3 4">JCM 31225</strain>
    </source>
</reference>
<dbReference type="GO" id="GO:0016799">
    <property type="term" value="F:hydrolase activity, hydrolyzing N-glycosyl compounds"/>
    <property type="evidence" value="ECO:0007669"/>
    <property type="project" value="InterPro"/>
</dbReference>
<keyword evidence="4" id="KW-1185">Reference proteome</keyword>
<dbReference type="SUPFAM" id="SSF53590">
    <property type="entry name" value="Nucleoside hydrolase"/>
    <property type="match status" value="1"/>
</dbReference>
<feature type="chain" id="PRO_5026934784" evidence="1">
    <location>
        <begin position="22"/>
        <end position="339"/>
    </location>
</feature>
<dbReference type="EMBL" id="WSQA01000004">
    <property type="protein sequence ID" value="MVZ61914.1"/>
    <property type="molecule type" value="Genomic_DNA"/>
</dbReference>
<dbReference type="InterPro" id="IPR036452">
    <property type="entry name" value="Ribo_hydro-like"/>
</dbReference>
<evidence type="ECO:0000259" key="2">
    <source>
        <dbReference type="Pfam" id="PF01156"/>
    </source>
</evidence>
<dbReference type="AlphaFoldDB" id="A0A6N8KYL3"/>
<evidence type="ECO:0000313" key="3">
    <source>
        <dbReference type="EMBL" id="MVZ61914.1"/>
    </source>
</evidence>